<evidence type="ECO:0000313" key="2">
    <source>
        <dbReference type="Proteomes" id="UP000320239"/>
    </source>
</evidence>
<dbReference type="EMBL" id="VIWY01000005">
    <property type="protein sequence ID" value="TWG12229.1"/>
    <property type="molecule type" value="Genomic_DNA"/>
</dbReference>
<proteinExistence type="predicted"/>
<dbReference type="Proteomes" id="UP000320239">
    <property type="component" value="Unassembled WGS sequence"/>
</dbReference>
<protein>
    <submittedName>
        <fullName evidence="1">Uncharacterized protein</fullName>
    </submittedName>
</protein>
<reference evidence="1 2" key="1">
    <citation type="submission" date="2019-06" db="EMBL/GenBank/DDBJ databases">
        <title>Sequencing the genomes of 1000 actinobacteria strains.</title>
        <authorList>
            <person name="Klenk H.-P."/>
        </authorList>
    </citation>
    <scope>NUCLEOTIDE SEQUENCE [LARGE SCALE GENOMIC DNA]</scope>
    <source>
        <strain evidence="1 2">DSM 43866</strain>
    </source>
</reference>
<dbReference type="OrthoDB" id="4324184at2"/>
<evidence type="ECO:0000313" key="1">
    <source>
        <dbReference type="EMBL" id="TWG12229.1"/>
    </source>
</evidence>
<dbReference type="AlphaFoldDB" id="A0A561VKS4"/>
<sequence>MEINERCVVDPGRPCGACSAPGPSLCPYRYLLDADEMAALSGDAEPAEATAARGLDQLVAAGPR</sequence>
<gene>
    <name evidence="1" type="ORF">FHX34_10596</name>
</gene>
<accession>A0A561VKS4</accession>
<dbReference type="RefSeq" id="WP_122979139.1">
    <property type="nucleotide sequence ID" value="NZ_BOMX01000099.1"/>
</dbReference>
<organism evidence="1 2">
    <name type="scientific">Actinoplanes teichomyceticus</name>
    <dbReference type="NCBI Taxonomy" id="1867"/>
    <lineage>
        <taxon>Bacteria</taxon>
        <taxon>Bacillati</taxon>
        <taxon>Actinomycetota</taxon>
        <taxon>Actinomycetes</taxon>
        <taxon>Micromonosporales</taxon>
        <taxon>Micromonosporaceae</taxon>
        <taxon>Actinoplanes</taxon>
    </lineage>
</organism>
<keyword evidence="2" id="KW-1185">Reference proteome</keyword>
<comment type="caution">
    <text evidence="1">The sequence shown here is derived from an EMBL/GenBank/DDBJ whole genome shotgun (WGS) entry which is preliminary data.</text>
</comment>
<name>A0A561VKS4_ACTTI</name>